<dbReference type="InterPro" id="IPR015424">
    <property type="entry name" value="PyrdxlP-dep_Trfase"/>
</dbReference>
<dbReference type="AlphaFoldDB" id="A0A2S7N018"/>
<dbReference type="NCBIfam" id="NF002325">
    <property type="entry name" value="PRK01278.1"/>
    <property type="match status" value="1"/>
</dbReference>
<evidence type="ECO:0000313" key="7">
    <source>
        <dbReference type="Proteomes" id="UP000239663"/>
    </source>
</evidence>
<dbReference type="GO" id="GO:0005737">
    <property type="term" value="C:cytoplasm"/>
    <property type="evidence" value="ECO:0007669"/>
    <property type="project" value="UniProtKB-SubCell"/>
</dbReference>
<comment type="cofactor">
    <cofactor evidence="5">
        <name>pyridoxal 5'-phosphate</name>
        <dbReference type="ChEBI" id="CHEBI:597326"/>
    </cofactor>
    <text evidence="5">Binds 1 pyridoxal phosphate per subunit.</text>
</comment>
<dbReference type="RefSeq" id="WP_104849186.1">
    <property type="nucleotide sequence ID" value="NZ_PKOZ01000004.1"/>
</dbReference>
<dbReference type="EC" id="2.6.1.11" evidence="5"/>
<dbReference type="UniPathway" id="UPA00068">
    <property type="reaction ID" value="UER00109"/>
</dbReference>
<dbReference type="PROSITE" id="PS00600">
    <property type="entry name" value="AA_TRANSFER_CLASS_3"/>
    <property type="match status" value="1"/>
</dbReference>
<evidence type="ECO:0000256" key="3">
    <source>
        <dbReference type="ARBA" id="ARBA00022679"/>
    </source>
</evidence>
<dbReference type="GO" id="GO:0003992">
    <property type="term" value="F:N2-acetyl-L-ornithine:2-oxoglutarate 5-aminotransferase activity"/>
    <property type="evidence" value="ECO:0007669"/>
    <property type="project" value="UniProtKB-UniRule"/>
</dbReference>
<comment type="subunit">
    <text evidence="5">Homodimer.</text>
</comment>
<comment type="catalytic activity">
    <reaction evidence="5">
        <text>N(2)-acetyl-L-ornithine + 2-oxoglutarate = N-acetyl-L-glutamate 5-semialdehyde + L-glutamate</text>
        <dbReference type="Rhea" id="RHEA:18049"/>
        <dbReference type="ChEBI" id="CHEBI:16810"/>
        <dbReference type="ChEBI" id="CHEBI:29123"/>
        <dbReference type="ChEBI" id="CHEBI:29985"/>
        <dbReference type="ChEBI" id="CHEBI:57805"/>
        <dbReference type="EC" id="2.6.1.11"/>
    </reaction>
</comment>
<keyword evidence="5" id="KW-0963">Cytoplasm</keyword>
<comment type="similarity">
    <text evidence="5">Belongs to the class-III pyridoxal-phosphate-dependent aminotransferase family. ArgD subfamily.</text>
</comment>
<keyword evidence="7" id="KW-1185">Reference proteome</keyword>
<dbReference type="FunFam" id="3.40.640.10:FF:000004">
    <property type="entry name" value="Acetylornithine aminotransferase"/>
    <property type="match status" value="1"/>
</dbReference>
<dbReference type="GO" id="GO:0006526">
    <property type="term" value="P:L-arginine biosynthetic process"/>
    <property type="evidence" value="ECO:0007669"/>
    <property type="project" value="UniProtKB-UniRule"/>
</dbReference>
<dbReference type="PANTHER" id="PTHR11986">
    <property type="entry name" value="AMINOTRANSFERASE CLASS III"/>
    <property type="match status" value="1"/>
</dbReference>
<dbReference type="GO" id="GO:0042802">
    <property type="term" value="F:identical protein binding"/>
    <property type="evidence" value="ECO:0007669"/>
    <property type="project" value="TreeGrafter"/>
</dbReference>
<evidence type="ECO:0000313" key="6">
    <source>
        <dbReference type="EMBL" id="PQD95431.1"/>
    </source>
</evidence>
<proteinExistence type="inferred from homology"/>
<comment type="miscellaneous">
    <text evidence="5">May also have succinyldiaminopimelate aminotransferase activity, thus carrying out the corresponding step in lysine biosynthesis.</text>
</comment>
<dbReference type="SUPFAM" id="SSF53383">
    <property type="entry name" value="PLP-dependent transferases"/>
    <property type="match status" value="1"/>
</dbReference>
<keyword evidence="3 5" id="KW-0808">Transferase</keyword>
<dbReference type="InterPro" id="IPR050103">
    <property type="entry name" value="Class-III_PLP-dep_AT"/>
</dbReference>
<dbReference type="GO" id="GO:0030170">
    <property type="term" value="F:pyridoxal phosphate binding"/>
    <property type="evidence" value="ECO:0007669"/>
    <property type="project" value="InterPro"/>
</dbReference>
<comment type="subcellular location">
    <subcellularLocation>
        <location evidence="5">Cytoplasm</location>
    </subcellularLocation>
</comment>
<feature type="binding site" evidence="5">
    <location>
        <position position="265"/>
    </location>
    <ligand>
        <name>N(2)-acetyl-L-ornithine</name>
        <dbReference type="ChEBI" id="CHEBI:57805"/>
    </ligand>
</feature>
<evidence type="ECO:0000256" key="5">
    <source>
        <dbReference type="HAMAP-Rule" id="MF_01107"/>
    </source>
</evidence>
<keyword evidence="1 5" id="KW-0032">Aminotransferase</keyword>
<comment type="caution">
    <text evidence="6">The sequence shown here is derived from an EMBL/GenBank/DDBJ whole genome shotgun (WGS) entry which is preliminary data.</text>
</comment>
<accession>A0A2S7N018</accession>
<dbReference type="NCBIfam" id="NF002797">
    <property type="entry name" value="PRK02936.1"/>
    <property type="match status" value="1"/>
</dbReference>
<comment type="pathway">
    <text evidence="5">Amino-acid biosynthesis; L-arginine biosynthesis; N(2)-acetyl-L-ornithine from L-glutamate: step 4/4.</text>
</comment>
<dbReference type="PIRSF" id="PIRSF000521">
    <property type="entry name" value="Transaminase_4ab_Lys_Orn"/>
    <property type="match status" value="1"/>
</dbReference>
<evidence type="ECO:0000256" key="1">
    <source>
        <dbReference type="ARBA" id="ARBA00022576"/>
    </source>
</evidence>
<keyword evidence="2 5" id="KW-0028">Amino-acid biosynthesis</keyword>
<dbReference type="CDD" id="cd00610">
    <property type="entry name" value="OAT_like"/>
    <property type="match status" value="1"/>
</dbReference>
<feature type="binding site" evidence="5">
    <location>
        <begin position="95"/>
        <end position="96"/>
    </location>
    <ligand>
        <name>pyridoxal 5'-phosphate</name>
        <dbReference type="ChEBI" id="CHEBI:597326"/>
    </ligand>
</feature>
<dbReference type="InterPro" id="IPR005814">
    <property type="entry name" value="Aminotrans_3"/>
</dbReference>
<organism evidence="6 7">
    <name type="scientific">Pradoshia eiseniae</name>
    <dbReference type="NCBI Taxonomy" id="2064768"/>
    <lineage>
        <taxon>Bacteria</taxon>
        <taxon>Bacillati</taxon>
        <taxon>Bacillota</taxon>
        <taxon>Bacilli</taxon>
        <taxon>Bacillales</taxon>
        <taxon>Bacillaceae</taxon>
        <taxon>Pradoshia</taxon>
    </lineage>
</organism>
<dbReference type="Proteomes" id="UP000239663">
    <property type="component" value="Unassembled WGS sequence"/>
</dbReference>
<protein>
    <recommendedName>
        <fullName evidence="5">Acetylornithine aminotransferase</fullName>
        <shortName evidence="5">ACOAT</shortName>
        <ecNumber evidence="5">2.6.1.11</ecNumber>
    </recommendedName>
</protein>
<dbReference type="Gene3D" id="3.90.1150.10">
    <property type="entry name" value="Aspartate Aminotransferase, domain 1"/>
    <property type="match status" value="1"/>
</dbReference>
<feature type="binding site" evidence="5">
    <location>
        <position position="122"/>
    </location>
    <ligand>
        <name>pyridoxal 5'-phosphate</name>
        <dbReference type="ChEBI" id="CHEBI:597326"/>
    </ligand>
</feature>
<feature type="modified residue" description="N6-(pyridoxal phosphate)lysine" evidence="5">
    <location>
        <position position="237"/>
    </location>
</feature>
<dbReference type="InterPro" id="IPR004636">
    <property type="entry name" value="AcOrn/SuccOrn_fam"/>
</dbReference>
<dbReference type="InterPro" id="IPR015421">
    <property type="entry name" value="PyrdxlP-dep_Trfase_major"/>
</dbReference>
<dbReference type="PANTHER" id="PTHR11986:SF79">
    <property type="entry name" value="ACETYLORNITHINE AMINOTRANSFERASE, MITOCHONDRIAL"/>
    <property type="match status" value="1"/>
</dbReference>
<reference evidence="6 7" key="1">
    <citation type="submission" date="2017-12" db="EMBL/GenBank/DDBJ databases">
        <title>Taxonomic description and draft genome of Pradoshia cofamensis Gen. nov., sp. nov., a thermotolerant bacillale isolated from anterior gut of earthworm Eisenia fetida.</title>
        <authorList>
            <person name="Saha T."/>
            <person name="Chakraborty R."/>
        </authorList>
    </citation>
    <scope>NUCLEOTIDE SEQUENCE [LARGE SCALE GENOMIC DNA]</scope>
    <source>
        <strain evidence="6 7">EAG3</strain>
    </source>
</reference>
<dbReference type="HAMAP" id="MF_01107">
    <property type="entry name" value="ArgD_aminotrans_3"/>
    <property type="match status" value="1"/>
</dbReference>
<dbReference type="OrthoDB" id="9807885at2"/>
<keyword evidence="4 5" id="KW-0663">Pyridoxal phosphate</keyword>
<dbReference type="InterPro" id="IPR049704">
    <property type="entry name" value="Aminotrans_3_PPA_site"/>
</dbReference>
<evidence type="ECO:0000256" key="4">
    <source>
        <dbReference type="ARBA" id="ARBA00022898"/>
    </source>
</evidence>
<sequence length="385" mass="41044">MSSLLPVYKKWGITPVKAEGAWLTAADGKEYLDFTSGIGVINLGHGDAEVMEAVQAQLGQFWHTSNLFQIPIQEEVASQLARLSGLDKVFFCNSGTEANEAALKFARRATGKTNIITCSQSFHGRTFGAMAATGQSSIHTGFGPVLEGFSYLPFNDLEAFEKAIDNSTAAVLVEVIQGEGGVIPGTESFLTGLTKLCQEHDALLIIDEVQTGNGRTGYPFAYLKYEGVKPDIVTTAKGLGNGLPIGAVMAKAGLEQACSAGVHGSTFGGNPISLAASRAVLAKISDEAFLAEVREKSAWFMGELKKIAERTPAIKDVRGDGFMIGLEIQAEAAPYIMRLQDKQLLALTAGPSVVRILPPLTVTKEELSIALEKIEEGFRIESVLS</sequence>
<dbReference type="Gene3D" id="3.40.640.10">
    <property type="entry name" value="Type I PLP-dependent aspartate aminotransferase-like (Major domain)"/>
    <property type="match status" value="1"/>
</dbReference>
<gene>
    <name evidence="5" type="primary">argD</name>
    <name evidence="6" type="ORF">CYL18_09095</name>
</gene>
<dbReference type="NCBIfam" id="TIGR00707">
    <property type="entry name" value="argD"/>
    <property type="match status" value="1"/>
</dbReference>
<dbReference type="Pfam" id="PF00202">
    <property type="entry name" value="Aminotran_3"/>
    <property type="match status" value="1"/>
</dbReference>
<evidence type="ECO:0000256" key="2">
    <source>
        <dbReference type="ARBA" id="ARBA00022605"/>
    </source>
</evidence>
<dbReference type="EMBL" id="PKOZ01000004">
    <property type="protein sequence ID" value="PQD95431.1"/>
    <property type="molecule type" value="Genomic_DNA"/>
</dbReference>
<dbReference type="InterPro" id="IPR015422">
    <property type="entry name" value="PyrdxlP-dep_Trfase_small"/>
</dbReference>
<feature type="binding site" evidence="5">
    <location>
        <begin position="207"/>
        <end position="210"/>
    </location>
    <ligand>
        <name>pyridoxal 5'-phosphate</name>
        <dbReference type="ChEBI" id="CHEBI:597326"/>
    </ligand>
</feature>
<feature type="binding site" evidence="5">
    <location>
        <position position="125"/>
    </location>
    <ligand>
        <name>N(2)-acetyl-L-ornithine</name>
        <dbReference type="ChEBI" id="CHEBI:57805"/>
    </ligand>
</feature>
<name>A0A2S7N018_9BACI</name>
<feature type="binding site" evidence="5">
    <location>
        <position position="266"/>
    </location>
    <ligand>
        <name>pyridoxal 5'-phosphate</name>
        <dbReference type="ChEBI" id="CHEBI:597326"/>
    </ligand>
</feature>
<keyword evidence="5" id="KW-0055">Arginine biosynthesis</keyword>